<feature type="domain" description="N-acetyltransferase" evidence="3">
    <location>
        <begin position="1"/>
        <end position="156"/>
    </location>
</feature>
<dbReference type="Proteomes" id="UP000306602">
    <property type="component" value="Unassembled WGS sequence"/>
</dbReference>
<proteinExistence type="predicted"/>
<evidence type="ECO:0000256" key="1">
    <source>
        <dbReference type="ARBA" id="ARBA00022679"/>
    </source>
</evidence>
<dbReference type="GO" id="GO:0016747">
    <property type="term" value="F:acyltransferase activity, transferring groups other than amino-acyl groups"/>
    <property type="evidence" value="ECO:0007669"/>
    <property type="project" value="InterPro"/>
</dbReference>
<dbReference type="CDD" id="cd04301">
    <property type="entry name" value="NAT_SF"/>
    <property type="match status" value="1"/>
</dbReference>
<dbReference type="EMBL" id="SRKY01000003">
    <property type="protein sequence ID" value="THH35795.1"/>
    <property type="molecule type" value="Genomic_DNA"/>
</dbReference>
<evidence type="ECO:0000313" key="5">
    <source>
        <dbReference type="Proteomes" id="UP000306602"/>
    </source>
</evidence>
<dbReference type="RefSeq" id="WP_136463265.1">
    <property type="nucleotide sequence ID" value="NZ_SRKY01000003.1"/>
</dbReference>
<dbReference type="AlphaFoldDB" id="A0A4S4NAU4"/>
<evidence type="ECO:0000256" key="2">
    <source>
        <dbReference type="ARBA" id="ARBA00023315"/>
    </source>
</evidence>
<accession>A0A4S4NAU4</accession>
<dbReference type="InterPro" id="IPR016181">
    <property type="entry name" value="Acyl_CoA_acyltransferase"/>
</dbReference>
<evidence type="ECO:0000313" key="4">
    <source>
        <dbReference type="EMBL" id="THH35795.1"/>
    </source>
</evidence>
<dbReference type="PROSITE" id="PS51186">
    <property type="entry name" value="GNAT"/>
    <property type="match status" value="1"/>
</dbReference>
<dbReference type="Gene3D" id="3.40.630.30">
    <property type="match status" value="1"/>
</dbReference>
<dbReference type="InterPro" id="IPR000182">
    <property type="entry name" value="GNAT_dom"/>
</dbReference>
<keyword evidence="5" id="KW-1185">Reference proteome</keyword>
<keyword evidence="2" id="KW-0012">Acyltransferase</keyword>
<dbReference type="SUPFAM" id="SSF55729">
    <property type="entry name" value="Acyl-CoA N-acyltransferases (Nat)"/>
    <property type="match status" value="1"/>
</dbReference>
<protein>
    <submittedName>
        <fullName evidence="4">N-acetyltransferase family protein</fullName>
    </submittedName>
</protein>
<organism evidence="4 5">
    <name type="scientific">Aliishimia ponticola</name>
    <dbReference type="NCBI Taxonomy" id="2499833"/>
    <lineage>
        <taxon>Bacteria</taxon>
        <taxon>Pseudomonadati</taxon>
        <taxon>Pseudomonadota</taxon>
        <taxon>Alphaproteobacteria</taxon>
        <taxon>Rhodobacterales</taxon>
        <taxon>Paracoccaceae</taxon>
        <taxon>Aliishimia</taxon>
    </lineage>
</organism>
<dbReference type="PANTHER" id="PTHR43072:SF23">
    <property type="entry name" value="UPF0039 PROTEIN C11D3.02C"/>
    <property type="match status" value="1"/>
</dbReference>
<keyword evidence="1 4" id="KW-0808">Transferase</keyword>
<comment type="caution">
    <text evidence="4">The sequence shown here is derived from an EMBL/GenBank/DDBJ whole genome shotgun (WGS) entry which is preliminary data.</text>
</comment>
<dbReference type="PANTHER" id="PTHR43072">
    <property type="entry name" value="N-ACETYLTRANSFERASE"/>
    <property type="match status" value="1"/>
</dbReference>
<dbReference type="OrthoDB" id="5459937at2"/>
<evidence type="ECO:0000259" key="3">
    <source>
        <dbReference type="PROSITE" id="PS51186"/>
    </source>
</evidence>
<reference evidence="4 5" key="1">
    <citation type="submission" date="2019-04" db="EMBL/GenBank/DDBJ databases">
        <title>Shimia ponticola sp. nov., isolated from seawater.</title>
        <authorList>
            <person name="Kim Y.-O."/>
            <person name="Yoon J.-H."/>
        </authorList>
    </citation>
    <scope>NUCLEOTIDE SEQUENCE [LARGE SCALE GENOMIC DNA]</scope>
    <source>
        <strain evidence="4 5">MYP11</strain>
    </source>
</reference>
<dbReference type="Pfam" id="PF00583">
    <property type="entry name" value="Acetyltransf_1"/>
    <property type="match status" value="1"/>
</dbReference>
<gene>
    <name evidence="4" type="ORF">E4Z66_11980</name>
</gene>
<name>A0A4S4NAU4_9RHOB</name>
<sequence length="156" mass="16407">MIRRATPQDAEAITAIWNPVIRDSTITFTTVQKTPEEIAQMIEARPVFVAAPAGQVAGFASFGPFRGGPGYTHVAEHTVMVAPGAHGQGIGRALIRAVMAEAKGRSIDILVAGISGDNAAAVEFHTALGFEIVGKMPGVGRKFGDVLDLVLMQKNI</sequence>